<evidence type="ECO:0000313" key="4">
    <source>
        <dbReference type="EMBL" id="MDQ0208765.1"/>
    </source>
</evidence>
<dbReference type="Gene3D" id="3.40.630.30">
    <property type="match status" value="1"/>
</dbReference>
<dbReference type="CDD" id="cd04301">
    <property type="entry name" value="NAT_SF"/>
    <property type="match status" value="1"/>
</dbReference>
<dbReference type="PANTHER" id="PTHR43877">
    <property type="entry name" value="AMINOALKYLPHOSPHONATE N-ACETYLTRANSFERASE-RELATED-RELATED"/>
    <property type="match status" value="1"/>
</dbReference>
<sequence length="142" mass="16311">MIRDAELVDSHSVATLCLQMGYQLDEKIATERLSMLIKAKSDGIFVYQSTEGKILGWAHVLGKHLIELEYAEIGGLVVDSQERRKGIGQQLMKKCEEWARKHGYSEIRLRSGGQRKEAHQFYNQIGYENINWQQVFRKKIGG</sequence>
<dbReference type="InterPro" id="IPR050832">
    <property type="entry name" value="Bact_Acetyltransf"/>
</dbReference>
<evidence type="ECO:0000256" key="1">
    <source>
        <dbReference type="ARBA" id="ARBA00022679"/>
    </source>
</evidence>
<dbReference type="RefSeq" id="WP_306985081.1">
    <property type="nucleotide sequence ID" value="NZ_JAUSUA010000006.1"/>
</dbReference>
<dbReference type="InterPro" id="IPR000182">
    <property type="entry name" value="GNAT_dom"/>
</dbReference>
<name>A0ABT9YLL1_9BACI</name>
<dbReference type="Pfam" id="PF00583">
    <property type="entry name" value="Acetyltransf_1"/>
    <property type="match status" value="1"/>
</dbReference>
<keyword evidence="5" id="KW-1185">Reference proteome</keyword>
<reference evidence="4 5" key="1">
    <citation type="submission" date="2023-07" db="EMBL/GenBank/DDBJ databases">
        <title>Genomic Encyclopedia of Type Strains, Phase IV (KMG-IV): sequencing the most valuable type-strain genomes for metagenomic binning, comparative biology and taxonomic classification.</title>
        <authorList>
            <person name="Goeker M."/>
        </authorList>
    </citation>
    <scope>NUCLEOTIDE SEQUENCE [LARGE SCALE GENOMIC DNA]</scope>
    <source>
        <strain evidence="4 5">DSM 19154</strain>
    </source>
</reference>
<dbReference type="Proteomes" id="UP001225034">
    <property type="component" value="Unassembled WGS sequence"/>
</dbReference>
<evidence type="ECO:0000313" key="5">
    <source>
        <dbReference type="Proteomes" id="UP001225034"/>
    </source>
</evidence>
<accession>A0ABT9YLL1</accession>
<dbReference type="EMBL" id="JAUSUA010000006">
    <property type="protein sequence ID" value="MDQ0208765.1"/>
    <property type="molecule type" value="Genomic_DNA"/>
</dbReference>
<evidence type="ECO:0000259" key="3">
    <source>
        <dbReference type="PROSITE" id="PS51186"/>
    </source>
</evidence>
<protein>
    <submittedName>
        <fullName evidence="4">GNAT superfamily N-acetyltransferase</fullName>
    </submittedName>
</protein>
<feature type="domain" description="N-acetyltransferase" evidence="3">
    <location>
        <begin position="1"/>
        <end position="142"/>
    </location>
</feature>
<keyword evidence="2" id="KW-0012">Acyltransferase</keyword>
<proteinExistence type="predicted"/>
<keyword evidence="1" id="KW-0808">Transferase</keyword>
<organism evidence="4 5">
    <name type="scientific">Alkalicoccobacillus murimartini</name>
    <dbReference type="NCBI Taxonomy" id="171685"/>
    <lineage>
        <taxon>Bacteria</taxon>
        <taxon>Bacillati</taxon>
        <taxon>Bacillota</taxon>
        <taxon>Bacilli</taxon>
        <taxon>Bacillales</taxon>
        <taxon>Bacillaceae</taxon>
        <taxon>Alkalicoccobacillus</taxon>
    </lineage>
</organism>
<gene>
    <name evidence="4" type="ORF">J2S05_003577</name>
</gene>
<dbReference type="SUPFAM" id="SSF55729">
    <property type="entry name" value="Acyl-CoA N-acyltransferases (Nat)"/>
    <property type="match status" value="1"/>
</dbReference>
<comment type="caution">
    <text evidence="4">The sequence shown here is derived from an EMBL/GenBank/DDBJ whole genome shotgun (WGS) entry which is preliminary data.</text>
</comment>
<dbReference type="InterPro" id="IPR016181">
    <property type="entry name" value="Acyl_CoA_acyltransferase"/>
</dbReference>
<dbReference type="PROSITE" id="PS51186">
    <property type="entry name" value="GNAT"/>
    <property type="match status" value="1"/>
</dbReference>
<evidence type="ECO:0000256" key="2">
    <source>
        <dbReference type="ARBA" id="ARBA00023315"/>
    </source>
</evidence>